<accession>A0AAN8HF03</accession>
<evidence type="ECO:0000313" key="2">
    <source>
        <dbReference type="Proteomes" id="UP001335648"/>
    </source>
</evidence>
<evidence type="ECO:0000313" key="1">
    <source>
        <dbReference type="EMBL" id="KAK5912968.1"/>
    </source>
</evidence>
<organism evidence="1 2">
    <name type="scientific">Champsocephalus esox</name>
    <name type="common">pike icefish</name>
    <dbReference type="NCBI Taxonomy" id="159716"/>
    <lineage>
        <taxon>Eukaryota</taxon>
        <taxon>Metazoa</taxon>
        <taxon>Chordata</taxon>
        <taxon>Craniata</taxon>
        <taxon>Vertebrata</taxon>
        <taxon>Euteleostomi</taxon>
        <taxon>Actinopterygii</taxon>
        <taxon>Neopterygii</taxon>
        <taxon>Teleostei</taxon>
        <taxon>Neoteleostei</taxon>
        <taxon>Acanthomorphata</taxon>
        <taxon>Eupercaria</taxon>
        <taxon>Perciformes</taxon>
        <taxon>Notothenioidei</taxon>
        <taxon>Channichthyidae</taxon>
        <taxon>Champsocephalus</taxon>
    </lineage>
</organism>
<gene>
    <name evidence="1" type="ORF">CesoFtcFv8_002794</name>
</gene>
<keyword evidence="2" id="KW-1185">Reference proteome</keyword>
<reference evidence="1 2" key="1">
    <citation type="journal article" date="2023" name="Mol. Biol. Evol.">
        <title>Genomics of Secondarily Temperate Adaptation in the Only Non-Antarctic Icefish.</title>
        <authorList>
            <person name="Rivera-Colon A.G."/>
            <person name="Rayamajhi N."/>
            <person name="Minhas B.F."/>
            <person name="Madrigal G."/>
            <person name="Bilyk K.T."/>
            <person name="Yoon V."/>
            <person name="Hune M."/>
            <person name="Gregory S."/>
            <person name="Cheng C.H.C."/>
            <person name="Catchen J.M."/>
        </authorList>
    </citation>
    <scope>NUCLEOTIDE SEQUENCE [LARGE SCALE GENOMIC DNA]</scope>
    <source>
        <strain evidence="1">JC2023a</strain>
    </source>
</reference>
<proteinExistence type="predicted"/>
<dbReference type="EMBL" id="JAULUE010002047">
    <property type="protein sequence ID" value="KAK5912968.1"/>
    <property type="molecule type" value="Genomic_DNA"/>
</dbReference>
<protein>
    <submittedName>
        <fullName evidence="1">Uncharacterized protein</fullName>
    </submittedName>
</protein>
<dbReference type="Proteomes" id="UP001335648">
    <property type="component" value="Unassembled WGS sequence"/>
</dbReference>
<comment type="caution">
    <text evidence="1">The sequence shown here is derived from an EMBL/GenBank/DDBJ whole genome shotgun (WGS) entry which is preliminary data.</text>
</comment>
<name>A0AAN8HF03_9TELE</name>
<sequence>MLAGHLSSKETKFFFFFLSHALKPLEDFNVAFQAAQGNVQPCIRRYLGRFLPAHLIADVPLKEIQFQDTSLQFPDEDLIIGDQAQTFLEDNKDELPVPRMLQEGVQHGPAHTYAPSRMVLEAARHCTYNYNKHV</sequence>
<dbReference type="AlphaFoldDB" id="A0AAN8HF03"/>